<dbReference type="EMBL" id="FN649736">
    <property type="protein sequence ID" value="CBN79822.1"/>
    <property type="molecule type" value="Genomic_DNA"/>
</dbReference>
<dbReference type="InParanoid" id="D8LF02"/>
<feature type="region of interest" description="Disordered" evidence="1">
    <location>
        <begin position="258"/>
        <end position="332"/>
    </location>
</feature>
<protein>
    <submittedName>
        <fullName evidence="2">Uncharacterized protein</fullName>
    </submittedName>
</protein>
<dbReference type="Proteomes" id="UP000002630">
    <property type="component" value="Linkage Group LG11"/>
</dbReference>
<organism evidence="2 3">
    <name type="scientific">Ectocarpus siliculosus</name>
    <name type="common">Brown alga</name>
    <name type="synonym">Conferva siliculosa</name>
    <dbReference type="NCBI Taxonomy" id="2880"/>
    <lineage>
        <taxon>Eukaryota</taxon>
        <taxon>Sar</taxon>
        <taxon>Stramenopiles</taxon>
        <taxon>Ochrophyta</taxon>
        <taxon>PX clade</taxon>
        <taxon>Phaeophyceae</taxon>
        <taxon>Ectocarpales</taxon>
        <taxon>Ectocarpaceae</taxon>
        <taxon>Ectocarpus</taxon>
    </lineage>
</organism>
<proteinExistence type="predicted"/>
<dbReference type="AlphaFoldDB" id="D8LF02"/>
<reference evidence="2 3" key="1">
    <citation type="journal article" date="2010" name="Nature">
        <title>The Ectocarpus genome and the independent evolution of multicellularity in brown algae.</title>
        <authorList>
            <person name="Cock J.M."/>
            <person name="Sterck L."/>
            <person name="Rouze P."/>
            <person name="Scornet D."/>
            <person name="Allen A.E."/>
            <person name="Amoutzias G."/>
            <person name="Anthouard V."/>
            <person name="Artiguenave F."/>
            <person name="Aury J.M."/>
            <person name="Badger J.H."/>
            <person name="Beszteri B."/>
            <person name="Billiau K."/>
            <person name="Bonnet E."/>
            <person name="Bothwell J.H."/>
            <person name="Bowler C."/>
            <person name="Boyen C."/>
            <person name="Brownlee C."/>
            <person name="Carrano C.J."/>
            <person name="Charrier B."/>
            <person name="Cho G.Y."/>
            <person name="Coelho S.M."/>
            <person name="Collen J."/>
            <person name="Corre E."/>
            <person name="Da Silva C."/>
            <person name="Delage L."/>
            <person name="Delaroque N."/>
            <person name="Dittami S.M."/>
            <person name="Doulbeau S."/>
            <person name="Elias M."/>
            <person name="Farnham G."/>
            <person name="Gachon C.M."/>
            <person name="Gschloessl B."/>
            <person name="Heesch S."/>
            <person name="Jabbari K."/>
            <person name="Jubin C."/>
            <person name="Kawai H."/>
            <person name="Kimura K."/>
            <person name="Kloareg B."/>
            <person name="Kupper F.C."/>
            <person name="Lang D."/>
            <person name="Le Bail A."/>
            <person name="Leblanc C."/>
            <person name="Lerouge P."/>
            <person name="Lohr M."/>
            <person name="Lopez P.J."/>
            <person name="Martens C."/>
            <person name="Maumus F."/>
            <person name="Michel G."/>
            <person name="Miranda-Saavedra D."/>
            <person name="Morales J."/>
            <person name="Moreau H."/>
            <person name="Motomura T."/>
            <person name="Nagasato C."/>
            <person name="Napoli C.A."/>
            <person name="Nelson D.R."/>
            <person name="Nyvall-Collen P."/>
            <person name="Peters A.F."/>
            <person name="Pommier C."/>
            <person name="Potin P."/>
            <person name="Poulain J."/>
            <person name="Quesneville H."/>
            <person name="Read B."/>
            <person name="Rensing S.A."/>
            <person name="Ritter A."/>
            <person name="Rousvoal S."/>
            <person name="Samanta M."/>
            <person name="Samson G."/>
            <person name="Schroeder D.C."/>
            <person name="Segurens B."/>
            <person name="Strittmatter M."/>
            <person name="Tonon T."/>
            <person name="Tregear J.W."/>
            <person name="Valentin K."/>
            <person name="von Dassow P."/>
            <person name="Yamagishi T."/>
            <person name="Van de Peer Y."/>
            <person name="Wincker P."/>
        </authorList>
    </citation>
    <scope>NUCLEOTIDE SEQUENCE [LARGE SCALE GENOMIC DNA]</scope>
    <source>
        <strain evidence="3">Ec32 / CCAP1310/4</strain>
    </source>
</reference>
<evidence type="ECO:0000256" key="1">
    <source>
        <dbReference type="SAM" id="MobiDB-lite"/>
    </source>
</evidence>
<gene>
    <name evidence="2" type="ORF">Esi_0014_0165</name>
</gene>
<evidence type="ECO:0000313" key="3">
    <source>
        <dbReference type="Proteomes" id="UP000002630"/>
    </source>
</evidence>
<evidence type="ECO:0000313" key="2">
    <source>
        <dbReference type="EMBL" id="CBN79822.1"/>
    </source>
</evidence>
<keyword evidence="3" id="KW-1185">Reference proteome</keyword>
<dbReference type="EMBL" id="FN648000">
    <property type="protein sequence ID" value="CBN79822.1"/>
    <property type="molecule type" value="Genomic_DNA"/>
</dbReference>
<accession>D8LF02</accession>
<name>D8LF02_ECTSI</name>
<sequence>MVLHKQETALRISTAARFDLILVSREEMAQSSRTRCCEWVDNANADMKSWAKIRGRVEHPHWEPPRYFLRPREKAKEIGPDVQYADRNDMQRIFSAVVKNSLFSWGEYEERGVGGATTCRRENPNKWMGDRPFHPGFRYRDNGWESMAGVKFPPELLNEGEYKSALGFSRDRHLSKELPQHGRFRLVVKNGEYSCPDGDVRRSLRFEEEPPEPYPDGKMYFASQRSMPVVPATGKHLWEAATSNQPRDRDSVLRKSRSLGALDGRSVAGRTPAVGNSKAGAGSGGDRSQAKGGSGSAVDGPLAGSKSSTAVRFHGQAGGSDAWAEQGGGAGDVRGEAAATIATPPVIQAGTACDAKVVGNMRRGSEMATWAVTGTSEKSARDYLW</sequence>